<sequence length="972" mass="107094">MSTVTPVTVGPQPDTQGDTVRDIGVDRPGVGVRILGHLRIEQVLESSDEWSLYLADDEERAELVLVAMATSEIALAACLSGPASGDVIKRTTLQTRQLAIVALNEAHLERFGDRLLPREANTKETLQSASEQAGPRLLDGSTFAGRYRIDGLLGRGGMGEVYRAYDDTFQRAVALKILRVDNAEGTTDHREEAKRRLLHEARVVSSLKHPHIVEIYDAGESDELPYLVLELCDGGNLRKAMAGDAELDDKIRWLKEIAEALAYAHHHAIIHRDIKPENVILTADGRAKVVDFGIAKALKQVGIGNNTLFGLVGTPRYMAPEQLLGGTIDARADQYAWGLVAHELLTKTHPRIGNIAQATTDKGATNIPLVPANIRRVLARAMESRPDARYADFSALLEDMRAPARRRPSWPLLVCTVAALGAMAASLASSRGLIHGGGSEVSPATDAATVFDSEKVDAEMVNRCAPAARSSFAVGLQLWRDASQWEAVPKFEEATKSDPECASARLYYLLAATHTFPKRREHFRHAREQRSRLNERERQMLDALEPSIVDPPNNDELDRRAKALVARMPHDLDARRILTRTLRRLDKLDEALRLIEETSALQRDPIPGNEFEAAMIQFRRRDESAAFDHLDRCLQTSPDSADCLQWKGLYLASKGECKAAEGSLRHAVSVMPQNAYAHFALGNVLLTTTTDSAAARGVFEERWRLLSTDQLEPTPSVATARVSDEYRMALVGGEMAEALRLLRKWNDEVATTNSGRFRGEPLIQLIDLLRDLGQADEARALAMKGLREQRSWSNDDKLDIGIELARLAYLTNAIGADEYRQIRDDWIKSRPRQSTEQWIQAFAGLPDVGADMAPPIAPGQYALDWISMSPEKYARVTMELLRLGRTADAVQHADAAVNCCLAFSPAGHIHAQVAAAKAHDVAGDTATACKWYRTLKARFASAPRSPIFQLAATRVKVLACGKDSQPTAERSN</sequence>
<evidence type="ECO:0000313" key="8">
    <source>
        <dbReference type="Proteomes" id="UP001379533"/>
    </source>
</evidence>
<dbReference type="GO" id="GO:0016301">
    <property type="term" value="F:kinase activity"/>
    <property type="evidence" value="ECO:0007669"/>
    <property type="project" value="UniProtKB-KW"/>
</dbReference>
<evidence type="ECO:0000259" key="6">
    <source>
        <dbReference type="PROSITE" id="PS50011"/>
    </source>
</evidence>
<dbReference type="Proteomes" id="UP001379533">
    <property type="component" value="Chromosome"/>
</dbReference>
<keyword evidence="8" id="KW-1185">Reference proteome</keyword>
<dbReference type="SMART" id="SM00220">
    <property type="entry name" value="S_TKc"/>
    <property type="match status" value="1"/>
</dbReference>
<evidence type="ECO:0000256" key="4">
    <source>
        <dbReference type="ARBA" id="ARBA00022840"/>
    </source>
</evidence>
<dbReference type="PROSITE" id="PS00107">
    <property type="entry name" value="PROTEIN_KINASE_ATP"/>
    <property type="match status" value="1"/>
</dbReference>
<keyword evidence="4 5" id="KW-0067">ATP-binding</keyword>
<dbReference type="SUPFAM" id="SSF56112">
    <property type="entry name" value="Protein kinase-like (PK-like)"/>
    <property type="match status" value="1"/>
</dbReference>
<dbReference type="RefSeq" id="WP_394845125.1">
    <property type="nucleotide sequence ID" value="NZ_CP089982.1"/>
</dbReference>
<feature type="domain" description="Protein kinase" evidence="6">
    <location>
        <begin position="147"/>
        <end position="401"/>
    </location>
</feature>
<dbReference type="InterPro" id="IPR017441">
    <property type="entry name" value="Protein_kinase_ATP_BS"/>
</dbReference>
<keyword evidence="1" id="KW-0808">Transferase</keyword>
<dbReference type="InterPro" id="IPR008271">
    <property type="entry name" value="Ser/Thr_kinase_AS"/>
</dbReference>
<dbReference type="PROSITE" id="PS50011">
    <property type="entry name" value="PROTEIN_KINASE_DOM"/>
    <property type="match status" value="1"/>
</dbReference>
<gene>
    <name evidence="7" type="ORF">LZC95_49740</name>
</gene>
<dbReference type="PANTHER" id="PTHR43289">
    <property type="entry name" value="MITOGEN-ACTIVATED PROTEIN KINASE KINASE KINASE 20-RELATED"/>
    <property type="match status" value="1"/>
</dbReference>
<dbReference type="CDD" id="cd14014">
    <property type="entry name" value="STKc_PknB_like"/>
    <property type="match status" value="1"/>
</dbReference>
<feature type="binding site" evidence="5">
    <location>
        <position position="176"/>
    </location>
    <ligand>
        <name>ATP</name>
        <dbReference type="ChEBI" id="CHEBI:30616"/>
    </ligand>
</feature>
<dbReference type="Gene3D" id="1.25.40.10">
    <property type="entry name" value="Tetratricopeptide repeat domain"/>
    <property type="match status" value="1"/>
</dbReference>
<dbReference type="Gene3D" id="1.10.510.10">
    <property type="entry name" value="Transferase(Phosphotransferase) domain 1"/>
    <property type="match status" value="1"/>
</dbReference>
<dbReference type="Pfam" id="PF00069">
    <property type="entry name" value="Pkinase"/>
    <property type="match status" value="1"/>
</dbReference>
<dbReference type="InterPro" id="IPR011009">
    <property type="entry name" value="Kinase-like_dom_sf"/>
</dbReference>
<evidence type="ECO:0000256" key="3">
    <source>
        <dbReference type="ARBA" id="ARBA00022777"/>
    </source>
</evidence>
<dbReference type="InterPro" id="IPR000719">
    <property type="entry name" value="Prot_kinase_dom"/>
</dbReference>
<dbReference type="EMBL" id="CP089982">
    <property type="protein sequence ID" value="WXA94516.1"/>
    <property type="molecule type" value="Genomic_DNA"/>
</dbReference>
<dbReference type="InterPro" id="IPR011990">
    <property type="entry name" value="TPR-like_helical_dom_sf"/>
</dbReference>
<dbReference type="SUPFAM" id="SSF48452">
    <property type="entry name" value="TPR-like"/>
    <property type="match status" value="1"/>
</dbReference>
<keyword evidence="3 7" id="KW-0418">Kinase</keyword>
<proteinExistence type="predicted"/>
<reference evidence="7 8" key="1">
    <citation type="submission" date="2021-12" db="EMBL/GenBank/DDBJ databases">
        <title>Discovery of the Pendulisporaceae a myxobacterial family with distinct sporulation behavior and unique specialized metabolism.</title>
        <authorList>
            <person name="Garcia R."/>
            <person name="Popoff A."/>
            <person name="Bader C.D."/>
            <person name="Loehr J."/>
            <person name="Walesch S."/>
            <person name="Walt C."/>
            <person name="Boldt J."/>
            <person name="Bunk B."/>
            <person name="Haeckl F.J.F.P.J."/>
            <person name="Gunesch A.P."/>
            <person name="Birkelbach J."/>
            <person name="Nuebel U."/>
            <person name="Pietschmann T."/>
            <person name="Bach T."/>
            <person name="Mueller R."/>
        </authorList>
    </citation>
    <scope>NUCLEOTIDE SEQUENCE [LARGE SCALE GENOMIC DNA]</scope>
    <source>
        <strain evidence="7 8">MSr12523</strain>
    </source>
</reference>
<accession>A0ABZ2K755</accession>
<dbReference type="PANTHER" id="PTHR43289:SF6">
    <property type="entry name" value="SERINE_THREONINE-PROTEIN KINASE NEKL-3"/>
    <property type="match status" value="1"/>
</dbReference>
<keyword evidence="2 5" id="KW-0547">Nucleotide-binding</keyword>
<evidence type="ECO:0000256" key="2">
    <source>
        <dbReference type="ARBA" id="ARBA00022741"/>
    </source>
</evidence>
<name>A0ABZ2K755_9BACT</name>
<evidence type="ECO:0000313" key="7">
    <source>
        <dbReference type="EMBL" id="WXA94516.1"/>
    </source>
</evidence>
<evidence type="ECO:0000256" key="1">
    <source>
        <dbReference type="ARBA" id="ARBA00022679"/>
    </source>
</evidence>
<protein>
    <submittedName>
        <fullName evidence="7">Protein kinase</fullName>
    </submittedName>
</protein>
<dbReference type="PROSITE" id="PS00108">
    <property type="entry name" value="PROTEIN_KINASE_ST"/>
    <property type="match status" value="1"/>
</dbReference>
<organism evidence="7 8">
    <name type="scientific">Pendulispora brunnea</name>
    <dbReference type="NCBI Taxonomy" id="2905690"/>
    <lineage>
        <taxon>Bacteria</taxon>
        <taxon>Pseudomonadati</taxon>
        <taxon>Myxococcota</taxon>
        <taxon>Myxococcia</taxon>
        <taxon>Myxococcales</taxon>
        <taxon>Sorangiineae</taxon>
        <taxon>Pendulisporaceae</taxon>
        <taxon>Pendulispora</taxon>
    </lineage>
</organism>
<dbReference type="Gene3D" id="3.30.200.20">
    <property type="entry name" value="Phosphorylase Kinase, domain 1"/>
    <property type="match status" value="1"/>
</dbReference>
<evidence type="ECO:0000256" key="5">
    <source>
        <dbReference type="PROSITE-ProRule" id="PRU10141"/>
    </source>
</evidence>